<dbReference type="PANTHER" id="PTHR48097">
    <property type="entry name" value="L-THREONINE ALDOLASE-RELATED"/>
    <property type="match status" value="1"/>
</dbReference>
<keyword evidence="6" id="KW-1185">Reference proteome</keyword>
<dbReference type="GO" id="GO:0016829">
    <property type="term" value="F:lyase activity"/>
    <property type="evidence" value="ECO:0007669"/>
    <property type="project" value="InterPro"/>
</dbReference>
<evidence type="ECO:0000256" key="1">
    <source>
        <dbReference type="ARBA" id="ARBA00001933"/>
    </source>
</evidence>
<dbReference type="GeneID" id="54474817"/>
<keyword evidence="3" id="KW-0663">Pyridoxal phosphate</keyword>
<dbReference type="InterPro" id="IPR015424">
    <property type="entry name" value="PyrdxlP-dep_Trfase"/>
</dbReference>
<dbReference type="RefSeq" id="XP_033589207.1">
    <property type="nucleotide sequence ID" value="XM_033733815.1"/>
</dbReference>
<proteinExistence type="inferred from homology"/>
<dbReference type="GO" id="GO:0006520">
    <property type="term" value="P:amino acid metabolic process"/>
    <property type="evidence" value="ECO:0007669"/>
    <property type="project" value="InterPro"/>
</dbReference>
<dbReference type="Pfam" id="PF01212">
    <property type="entry name" value="Beta_elim_lyase"/>
    <property type="match status" value="1"/>
</dbReference>
<evidence type="ECO:0000256" key="3">
    <source>
        <dbReference type="ARBA" id="ARBA00022898"/>
    </source>
</evidence>
<evidence type="ECO:0000256" key="2">
    <source>
        <dbReference type="ARBA" id="ARBA00006966"/>
    </source>
</evidence>
<dbReference type="Proteomes" id="UP000799767">
    <property type="component" value="Unassembled WGS sequence"/>
</dbReference>
<name>A0A6A6PTU4_9PEZI</name>
<dbReference type="InterPro" id="IPR001597">
    <property type="entry name" value="ArAA_b-elim_lyase/Thr_aldolase"/>
</dbReference>
<dbReference type="InterPro" id="IPR015421">
    <property type="entry name" value="PyrdxlP-dep_Trfase_major"/>
</dbReference>
<dbReference type="Gene3D" id="3.90.1150.10">
    <property type="entry name" value="Aspartate Aminotransferase, domain 1"/>
    <property type="match status" value="1"/>
</dbReference>
<sequence>MRMNHRLLSCAGRAISQHATIPRPRPDLTQLARGNIASISSPRSNTSSFKDCRHSSNTTTMAMNFGSDNWAGAHPTIAQSLVTHATGYAKPYSESELDAAVVERFKSVFEHDDLTVYFVATGTAANSLALNCLAKPGAVVFAHRESHVVVDECGAPEYLSGGQVRLAQVDGLNGKMDPAKLRTEVARYAAYDVHGGRPVAISVTNPTESGTVYSLEELNEISAIAKEYKLTLHMDGARFANALAHLAASPAEATWRRGVDILSFGATKNGCWCGEAVLFFNSSQQGRSEDFPYIRKRAAQLFSKSRFISAQLDAYLKDELWLQIAQHSNRLCKRLGEVFASAGVRLVQQPQANELFVILNQKHAAQLEAKEIVFLEWPTPSTVSIKPDEVVCRFVTSFATTDAQVEEVAAVLSFLGTPNGHI</sequence>
<dbReference type="EMBL" id="MU001636">
    <property type="protein sequence ID" value="KAF2482637.1"/>
    <property type="molecule type" value="Genomic_DNA"/>
</dbReference>
<gene>
    <name evidence="5" type="ORF">BDY17DRAFT_298879</name>
</gene>
<evidence type="ECO:0000313" key="5">
    <source>
        <dbReference type="EMBL" id="KAF2482637.1"/>
    </source>
</evidence>
<organism evidence="5 6">
    <name type="scientific">Neohortaea acidophila</name>
    <dbReference type="NCBI Taxonomy" id="245834"/>
    <lineage>
        <taxon>Eukaryota</taxon>
        <taxon>Fungi</taxon>
        <taxon>Dikarya</taxon>
        <taxon>Ascomycota</taxon>
        <taxon>Pezizomycotina</taxon>
        <taxon>Dothideomycetes</taxon>
        <taxon>Dothideomycetidae</taxon>
        <taxon>Mycosphaerellales</taxon>
        <taxon>Teratosphaeriaceae</taxon>
        <taxon>Neohortaea</taxon>
    </lineage>
</organism>
<dbReference type="PANTHER" id="PTHR48097:SF5">
    <property type="entry name" value="LOW SPECIFICITY L-THREONINE ALDOLASE"/>
    <property type="match status" value="1"/>
</dbReference>
<feature type="domain" description="Aromatic amino acid beta-eliminating lyase/threonine aldolase" evidence="4">
    <location>
        <begin position="65"/>
        <end position="353"/>
    </location>
</feature>
<dbReference type="InterPro" id="IPR015422">
    <property type="entry name" value="PyrdxlP-dep_Trfase_small"/>
</dbReference>
<comment type="cofactor">
    <cofactor evidence="1">
        <name>pyridoxal 5'-phosphate</name>
        <dbReference type="ChEBI" id="CHEBI:597326"/>
    </cofactor>
</comment>
<comment type="similarity">
    <text evidence="2">Belongs to the threonine aldolase family.</text>
</comment>
<evidence type="ECO:0000259" key="4">
    <source>
        <dbReference type="Pfam" id="PF01212"/>
    </source>
</evidence>
<protein>
    <submittedName>
        <fullName evidence="5">Threonine aldolase</fullName>
    </submittedName>
</protein>
<dbReference type="SUPFAM" id="SSF53383">
    <property type="entry name" value="PLP-dependent transferases"/>
    <property type="match status" value="1"/>
</dbReference>
<evidence type="ECO:0000313" key="6">
    <source>
        <dbReference type="Proteomes" id="UP000799767"/>
    </source>
</evidence>
<dbReference type="AlphaFoldDB" id="A0A6A6PTU4"/>
<dbReference type="OrthoDB" id="10261951at2759"/>
<accession>A0A6A6PTU4</accession>
<reference evidence="5" key="1">
    <citation type="journal article" date="2020" name="Stud. Mycol.">
        <title>101 Dothideomycetes genomes: a test case for predicting lifestyles and emergence of pathogens.</title>
        <authorList>
            <person name="Haridas S."/>
            <person name="Albert R."/>
            <person name="Binder M."/>
            <person name="Bloem J."/>
            <person name="Labutti K."/>
            <person name="Salamov A."/>
            <person name="Andreopoulos B."/>
            <person name="Baker S."/>
            <person name="Barry K."/>
            <person name="Bills G."/>
            <person name="Bluhm B."/>
            <person name="Cannon C."/>
            <person name="Castanera R."/>
            <person name="Culley D."/>
            <person name="Daum C."/>
            <person name="Ezra D."/>
            <person name="Gonzalez J."/>
            <person name="Henrissat B."/>
            <person name="Kuo A."/>
            <person name="Liang C."/>
            <person name="Lipzen A."/>
            <person name="Lutzoni F."/>
            <person name="Magnuson J."/>
            <person name="Mondo S."/>
            <person name="Nolan M."/>
            <person name="Ohm R."/>
            <person name="Pangilinan J."/>
            <person name="Park H.-J."/>
            <person name="Ramirez L."/>
            <person name="Alfaro M."/>
            <person name="Sun H."/>
            <person name="Tritt A."/>
            <person name="Yoshinaga Y."/>
            <person name="Zwiers L.-H."/>
            <person name="Turgeon B."/>
            <person name="Goodwin S."/>
            <person name="Spatafora J."/>
            <person name="Crous P."/>
            <person name="Grigoriev I."/>
        </authorList>
    </citation>
    <scope>NUCLEOTIDE SEQUENCE</scope>
    <source>
        <strain evidence="5">CBS 113389</strain>
    </source>
</reference>
<dbReference type="Gene3D" id="3.40.640.10">
    <property type="entry name" value="Type I PLP-dependent aspartate aminotransferase-like (Major domain)"/>
    <property type="match status" value="1"/>
</dbReference>